<comment type="subcellular location">
    <subcellularLocation>
        <location evidence="1">Cell inner membrane</location>
    </subcellularLocation>
</comment>
<dbReference type="Proteomes" id="UP000708298">
    <property type="component" value="Unassembled WGS sequence"/>
</dbReference>
<evidence type="ECO:0000256" key="1">
    <source>
        <dbReference type="ARBA" id="ARBA00004533"/>
    </source>
</evidence>
<feature type="domain" description="Mce/MlaD" evidence="9">
    <location>
        <begin position="57"/>
        <end position="148"/>
    </location>
</feature>
<evidence type="ECO:0000256" key="3">
    <source>
        <dbReference type="ARBA" id="ARBA00022519"/>
    </source>
</evidence>
<dbReference type="Pfam" id="PF02470">
    <property type="entry name" value="MlaD"/>
    <property type="match status" value="3"/>
</dbReference>
<keyword evidence="3" id="KW-0997">Cell inner membrane</keyword>
<dbReference type="GO" id="GO:0005886">
    <property type="term" value="C:plasma membrane"/>
    <property type="evidence" value="ECO:0007669"/>
    <property type="project" value="UniProtKB-SubCell"/>
</dbReference>
<sequence length="575" mass="61553">MTDPDHPPRVDGQPAQPAMPPPPVHIRRRHFSFVWIIPILAAVIAIYLGYRTIIEQGPLVTITFNTAQGLAAGQTQIKYKAVALGTVESIDLSPDNEHVVVRVRMNNLGTRFLTSHARFWVVRPRFSVTNLSGLDTLVSGAFIGIDPGAKGGHYETHYKGLEEPPGVRSDVPGSTYVLRADSIGSISSGSPVFYRDVVVGEVLGYDLGDGIGPVTINIFIRAPYNKLVKPQSHFWNSSGLSLGFQNGGFHVEVQSLEALLAGGVTYDLPPNAINDNPSPGNATFRLFASKEDADSAGYSHKVPAVAYFQASVAGVGRGTPLTIFGMQVGEVTGVKLLIDPNTGKARVRVALELQPERVFTDSDFPKNLDPLVVLQHMVDAGLRISIASSNFITGQKELALTIEPNSPHVQLTREGDAILLPNSDGSGDPLTALSTITAKLSAIPFSEIGQNLNNLLKTANGTLGSQDVKKAIASLSTTLQSVQTLVDNTNKGLQPTLKQLPVMTQNLNATLRNANQTVAQLSRSYGGNSDFSRNLGQVMAQANDALRSVKELADYLDRHPEALLLGRTGHATGGQ</sequence>
<feature type="domain" description="Mce/MlaD" evidence="9">
    <location>
        <begin position="173"/>
        <end position="231"/>
    </location>
</feature>
<evidence type="ECO:0000256" key="8">
    <source>
        <dbReference type="SAM" id="Phobius"/>
    </source>
</evidence>
<gene>
    <name evidence="10" type="ORF">ASILVAE211_19260</name>
</gene>
<protein>
    <submittedName>
        <fullName evidence="10">MCE family protein</fullName>
    </submittedName>
</protein>
<evidence type="ECO:0000256" key="4">
    <source>
        <dbReference type="ARBA" id="ARBA00022692"/>
    </source>
</evidence>
<feature type="transmembrane region" description="Helical" evidence="8">
    <location>
        <begin position="31"/>
        <end position="50"/>
    </location>
</feature>
<reference evidence="10" key="1">
    <citation type="journal article" date="2021" name="Microorganisms">
        <title>Acidisoma silvae sp. nov. and Acidisomacellulosilytica sp. nov., Two Acidophilic Bacteria Isolated from Decaying Wood, Hydrolyzing Cellulose and Producing Poly-3-hydroxybutyrate.</title>
        <authorList>
            <person name="Mieszkin S."/>
            <person name="Pouder E."/>
            <person name="Uroz S."/>
            <person name="Simon-Colin C."/>
            <person name="Alain K."/>
        </authorList>
    </citation>
    <scope>NUCLEOTIDE SEQUENCE</scope>
    <source>
        <strain evidence="10">HW T2.11</strain>
    </source>
</reference>
<evidence type="ECO:0000256" key="6">
    <source>
        <dbReference type="ARBA" id="ARBA00023136"/>
    </source>
</evidence>
<dbReference type="AlphaFoldDB" id="A0A963YV70"/>
<proteinExistence type="predicted"/>
<evidence type="ECO:0000256" key="5">
    <source>
        <dbReference type="ARBA" id="ARBA00022989"/>
    </source>
</evidence>
<accession>A0A963YV70</accession>
<reference evidence="10" key="2">
    <citation type="submission" date="2021-01" db="EMBL/GenBank/DDBJ databases">
        <authorList>
            <person name="Mieszkin S."/>
            <person name="Pouder E."/>
            <person name="Alain K."/>
        </authorList>
    </citation>
    <scope>NUCLEOTIDE SEQUENCE</scope>
    <source>
        <strain evidence="10">HW T2.11</strain>
    </source>
</reference>
<evidence type="ECO:0000313" key="11">
    <source>
        <dbReference type="Proteomes" id="UP000708298"/>
    </source>
</evidence>
<keyword evidence="11" id="KW-1185">Reference proteome</keyword>
<keyword evidence="5 8" id="KW-1133">Transmembrane helix</keyword>
<keyword evidence="4 8" id="KW-0812">Transmembrane</keyword>
<organism evidence="10 11">
    <name type="scientific">Acidisoma silvae</name>
    <dbReference type="NCBI Taxonomy" id="2802396"/>
    <lineage>
        <taxon>Bacteria</taxon>
        <taxon>Pseudomonadati</taxon>
        <taxon>Pseudomonadota</taxon>
        <taxon>Alphaproteobacteria</taxon>
        <taxon>Acetobacterales</taxon>
        <taxon>Acidocellaceae</taxon>
        <taxon>Acidisoma</taxon>
    </lineage>
</organism>
<evidence type="ECO:0000256" key="2">
    <source>
        <dbReference type="ARBA" id="ARBA00022475"/>
    </source>
</evidence>
<dbReference type="RefSeq" id="WP_227322997.1">
    <property type="nucleotide sequence ID" value="NZ_JAESVB010000012.1"/>
</dbReference>
<dbReference type="PANTHER" id="PTHR30462">
    <property type="entry name" value="INTERMEMBRANE TRANSPORT PROTEIN PQIB-RELATED"/>
    <property type="match status" value="1"/>
</dbReference>
<keyword evidence="6 8" id="KW-0472">Membrane</keyword>
<dbReference type="PANTHER" id="PTHR30462:SF0">
    <property type="entry name" value="INTERMEMBRANE TRANSPORT PROTEIN YEBT"/>
    <property type="match status" value="1"/>
</dbReference>
<evidence type="ECO:0000259" key="9">
    <source>
        <dbReference type="Pfam" id="PF02470"/>
    </source>
</evidence>
<evidence type="ECO:0000256" key="7">
    <source>
        <dbReference type="SAM" id="MobiDB-lite"/>
    </source>
</evidence>
<keyword evidence="2" id="KW-1003">Cell membrane</keyword>
<feature type="region of interest" description="Disordered" evidence="7">
    <location>
        <begin position="1"/>
        <end position="23"/>
    </location>
</feature>
<dbReference type="EMBL" id="JAESVB010000012">
    <property type="protein sequence ID" value="MCB8877344.1"/>
    <property type="molecule type" value="Genomic_DNA"/>
</dbReference>
<dbReference type="InterPro" id="IPR003399">
    <property type="entry name" value="Mce/MlaD"/>
</dbReference>
<name>A0A963YV70_9PROT</name>
<comment type="caution">
    <text evidence="10">The sequence shown here is derived from an EMBL/GenBank/DDBJ whole genome shotgun (WGS) entry which is preliminary data.</text>
</comment>
<feature type="domain" description="Mce/MlaD" evidence="9">
    <location>
        <begin position="305"/>
        <end position="401"/>
    </location>
</feature>
<evidence type="ECO:0000313" key="10">
    <source>
        <dbReference type="EMBL" id="MCB8877344.1"/>
    </source>
</evidence>
<dbReference type="InterPro" id="IPR051800">
    <property type="entry name" value="PqiA-PqiB_transport"/>
</dbReference>